<name>A0A081A794_PHYNI</name>
<organism evidence="2 3">
    <name type="scientific">Phytophthora nicotianae P1976</name>
    <dbReference type="NCBI Taxonomy" id="1317066"/>
    <lineage>
        <taxon>Eukaryota</taxon>
        <taxon>Sar</taxon>
        <taxon>Stramenopiles</taxon>
        <taxon>Oomycota</taxon>
        <taxon>Peronosporomycetes</taxon>
        <taxon>Peronosporales</taxon>
        <taxon>Peronosporaceae</taxon>
        <taxon>Phytophthora</taxon>
    </lineage>
</organism>
<gene>
    <name evidence="2" type="ORF">F444_09583</name>
</gene>
<sequence length="1558" mass="174152">MEQGSARSLLRASATDADAVRQYLQSIEADELNGLLDSIAPRDAKCGKKKSEFLVQDDWLPLVHLLVQCEATRLRAASRIIQVLRRGSPSELESMQLLTEINLGYSSALDELQELKKKKLQHLVKRKKLLDEIHVVLEIVFSFLEEAVTNAKPSNGKVLPQLLGLVPYFLGMSGELRDEIGTSESLAKLLELPWSCQTVPSLLDVLVEDSALMSKGSWQQLQENVGRMVTTSPEMASETMNPVIRECVLVANVTGDHKWIGIARYLLRQLPAHLRQEAEFNLQMSYNQSPRIVSLVCESIRSSQMSEGDVVMQDASSLFDDPECGALDLKADWRDLFLLLHSLQASKPILHHRTSSSRVATEASVFTDIEQLAWWIVQSDFEVYSSTGSSRTASKTIEKHVLDQVELLLNFGGKQIHSREWKALLLMDITFFWIEQSTSARGDDKVATSKSAHALMLLEAIFETAPETRAEVLSSLFERSQKPTQRKVAGQTLSRLFISQSGKLFPHLNAIQDWLSMQFQRSFDSAREFFLIASRLAIAYKDLYNFLMVFLRKLLSTGSRLHQRFAVDMWCTWLDHRLPFNEQQEEEIVSVLKNSIAACHDIQAWLFGRLEQVFKRSGVGIQGPAVLLRKSSWEEFHRFFSREVGKFVVPTTSAITEYADEDDDADEEEDSGLPRFRFSSLDAFYQQNASLDGAAAIGLVFQKLLSCLIQFEKAALQSKRSSDGLPIEGLNENDSDIKQWLVDLVSNWKYFFHWICQDFDNLLNQSAHGRTCEKSAWWKLVARSYIGCGICNISIEMLMWKRQVSGIQDVLAFRGDDCEISVWSLMEVEFSLHRVVQKLASHYANEMGTSLSKEYVKAASYGLQRVLQHEKLQLLTALKNILQDTPASDSLLQGGLSGMSFDAALFTLDSCCRTPGDEDVLGAFYPRDIEEDGLSEAGRILEVLLCVYLSVRDRVVSVSDVPDTDGIDSLSKDKNGGKEESSYSFQFSLYADSISAKFPASARHLVAPGKNAKAVVLLDTKGGEEMLEHVCAAIERILDMMIKASNLHSVHEQLGEVLHSLSRSGQNQWPDGQGNSGNNNFGRLSCYFLSDVKECVQLDGLTKLSVSCASLSKRFRDIAAEIADGNEDCSDSYALSSLAYDVLCDNVVYNPRLLRLLLSICLPTHLALHIRTFVTLERKIEGIMHACGIKSTEDETASSHSSKKNRKRWHDLKKKRQKNDTPARRKRLRQDFDARSSYGLKVDSDSDSDASYASDPVRSDDSSTSITATTNQASLSSERIPHIQSHASQTIAILAVLAVLEQSHAALLSAITTKTGSSAPSSFPHHQEISGYIRIHELVNKAIADDQGFAWGTRKVLLKILHMIELGLRIGKASGVLRKGDKPELGLVNDTIIWIYEASVTSALTSRVWVEGIKDASQDPGTKAKVSATLLKMDIFFLQVPGTVQSWLKDVSTSVIKYSCLTANSRMFALLNSLQSTLMDETRGRLKALATLVKQRIAPTDQESLRRGKAKARQRLLGVVPIVKKRRKRLRSRHPIIDAFLNEEDGADAFADLEDFIE</sequence>
<protein>
    <submittedName>
        <fullName evidence="2">Uncharacterized protein</fullName>
    </submittedName>
</protein>
<evidence type="ECO:0000313" key="3">
    <source>
        <dbReference type="Proteomes" id="UP000028582"/>
    </source>
</evidence>
<dbReference type="EMBL" id="ANJA01001759">
    <property type="protein sequence ID" value="ETO74755.1"/>
    <property type="molecule type" value="Genomic_DNA"/>
</dbReference>
<feature type="compositionally biased region" description="Basic residues" evidence="1">
    <location>
        <begin position="1201"/>
        <end position="1217"/>
    </location>
</feature>
<dbReference type="Proteomes" id="UP000028582">
    <property type="component" value="Unassembled WGS sequence"/>
</dbReference>
<evidence type="ECO:0000256" key="1">
    <source>
        <dbReference type="SAM" id="MobiDB-lite"/>
    </source>
</evidence>
<accession>A0A081A794</accession>
<reference evidence="2 3" key="1">
    <citation type="submission" date="2013-11" db="EMBL/GenBank/DDBJ databases">
        <title>The Genome Sequence of Phytophthora parasitica P1976.</title>
        <authorList>
            <consortium name="The Broad Institute Genomics Platform"/>
            <person name="Russ C."/>
            <person name="Tyler B."/>
            <person name="Panabieres F."/>
            <person name="Shan W."/>
            <person name="Tripathy S."/>
            <person name="Grunwald N."/>
            <person name="Machado M."/>
            <person name="Johnson C.S."/>
            <person name="Walker B."/>
            <person name="Young S."/>
            <person name="Zeng Q."/>
            <person name="Gargeya S."/>
            <person name="Fitzgerald M."/>
            <person name="Haas B."/>
            <person name="Abouelleil A."/>
            <person name="Allen A.W."/>
            <person name="Alvarado L."/>
            <person name="Arachchi H.M."/>
            <person name="Berlin A.M."/>
            <person name="Chapman S.B."/>
            <person name="Gainer-Dewar J."/>
            <person name="Goldberg J."/>
            <person name="Griggs A."/>
            <person name="Gujja S."/>
            <person name="Hansen M."/>
            <person name="Howarth C."/>
            <person name="Imamovic A."/>
            <person name="Ireland A."/>
            <person name="Larimer J."/>
            <person name="McCowan C."/>
            <person name="Murphy C."/>
            <person name="Pearson M."/>
            <person name="Poon T.W."/>
            <person name="Priest M."/>
            <person name="Roberts A."/>
            <person name="Saif S."/>
            <person name="Shea T."/>
            <person name="Sisk P."/>
            <person name="Sykes S."/>
            <person name="Wortman J."/>
            <person name="Nusbaum C."/>
            <person name="Birren B."/>
        </authorList>
    </citation>
    <scope>NUCLEOTIDE SEQUENCE [LARGE SCALE GENOMIC DNA]</scope>
    <source>
        <strain evidence="2 3">P1976</strain>
    </source>
</reference>
<evidence type="ECO:0000313" key="2">
    <source>
        <dbReference type="EMBL" id="ETO74755.1"/>
    </source>
</evidence>
<proteinExistence type="predicted"/>
<feature type="compositionally biased region" description="Basic and acidic residues" evidence="1">
    <location>
        <begin position="1218"/>
        <end position="1234"/>
    </location>
</feature>
<comment type="caution">
    <text evidence="2">The sequence shown here is derived from an EMBL/GenBank/DDBJ whole genome shotgun (WGS) entry which is preliminary data.</text>
</comment>
<feature type="region of interest" description="Disordered" evidence="1">
    <location>
        <begin position="1194"/>
        <end position="1266"/>
    </location>
</feature>
<dbReference type="OrthoDB" id="162726at2759"/>